<name>E3QER0_COLGM</name>
<gene>
    <name evidence="2" type="ORF">GLRG_04510</name>
</gene>
<organism evidence="3">
    <name type="scientific">Colletotrichum graminicola (strain M1.001 / M2 / FGSC 10212)</name>
    <name type="common">Maize anthracnose fungus</name>
    <name type="synonym">Glomerella graminicola</name>
    <dbReference type="NCBI Taxonomy" id="645133"/>
    <lineage>
        <taxon>Eukaryota</taxon>
        <taxon>Fungi</taxon>
        <taxon>Dikarya</taxon>
        <taxon>Ascomycota</taxon>
        <taxon>Pezizomycotina</taxon>
        <taxon>Sordariomycetes</taxon>
        <taxon>Hypocreomycetidae</taxon>
        <taxon>Glomerellales</taxon>
        <taxon>Glomerellaceae</taxon>
        <taxon>Colletotrichum</taxon>
        <taxon>Colletotrichum graminicola species complex</taxon>
    </lineage>
</organism>
<dbReference type="AlphaFoldDB" id="E3QER0"/>
<dbReference type="EMBL" id="GG697344">
    <property type="protein sequence ID" value="EFQ29366.1"/>
    <property type="molecule type" value="Genomic_DNA"/>
</dbReference>
<dbReference type="RefSeq" id="XP_008093386.1">
    <property type="nucleotide sequence ID" value="XM_008095195.1"/>
</dbReference>
<keyword evidence="3" id="KW-1185">Reference proteome</keyword>
<dbReference type="GeneID" id="24409875"/>
<dbReference type="HOGENOM" id="CLU_2249927_0_0_1"/>
<protein>
    <submittedName>
        <fullName evidence="2">Uncharacterized protein</fullName>
    </submittedName>
</protein>
<evidence type="ECO:0000256" key="1">
    <source>
        <dbReference type="SAM" id="MobiDB-lite"/>
    </source>
</evidence>
<reference evidence="3" key="1">
    <citation type="journal article" date="2012" name="Nat. Genet.">
        <title>Lifestyle transitions in plant pathogenic Colletotrichum fungi deciphered by genome and transcriptome analyses.</title>
        <authorList>
            <person name="O'Connell R.J."/>
            <person name="Thon M.R."/>
            <person name="Hacquard S."/>
            <person name="Amyotte S.G."/>
            <person name="Kleemann J."/>
            <person name="Torres M.F."/>
            <person name="Damm U."/>
            <person name="Buiate E.A."/>
            <person name="Epstein L."/>
            <person name="Alkan N."/>
            <person name="Altmueller J."/>
            <person name="Alvarado-Balderrama L."/>
            <person name="Bauser C.A."/>
            <person name="Becker C."/>
            <person name="Birren B.W."/>
            <person name="Chen Z."/>
            <person name="Choi J."/>
            <person name="Crouch J.A."/>
            <person name="Duvick J.P."/>
            <person name="Farman M.A."/>
            <person name="Gan P."/>
            <person name="Heiman D."/>
            <person name="Henrissat B."/>
            <person name="Howard R.J."/>
            <person name="Kabbage M."/>
            <person name="Koch C."/>
            <person name="Kracher B."/>
            <person name="Kubo Y."/>
            <person name="Law A.D."/>
            <person name="Lebrun M.-H."/>
            <person name="Lee Y.-H."/>
            <person name="Miyara I."/>
            <person name="Moore N."/>
            <person name="Neumann U."/>
            <person name="Nordstroem K."/>
            <person name="Panaccione D.G."/>
            <person name="Panstruga R."/>
            <person name="Place M."/>
            <person name="Proctor R.H."/>
            <person name="Prusky D."/>
            <person name="Rech G."/>
            <person name="Reinhardt R."/>
            <person name="Rollins J.A."/>
            <person name="Rounsley S."/>
            <person name="Schardl C.L."/>
            <person name="Schwartz D.C."/>
            <person name="Shenoy N."/>
            <person name="Shirasu K."/>
            <person name="Sikhakolli U.R."/>
            <person name="Stueber K."/>
            <person name="Sukno S.A."/>
            <person name="Sweigard J.A."/>
            <person name="Takano Y."/>
            <person name="Takahara H."/>
            <person name="Trail F."/>
            <person name="van der Does H.C."/>
            <person name="Voll L.M."/>
            <person name="Will I."/>
            <person name="Young S."/>
            <person name="Zeng Q."/>
            <person name="Zhang J."/>
            <person name="Zhou S."/>
            <person name="Dickman M.B."/>
            <person name="Schulze-Lefert P."/>
            <person name="Ver Loren van Themaat E."/>
            <person name="Ma L.-J."/>
            <person name="Vaillancourt L.J."/>
        </authorList>
    </citation>
    <scope>NUCLEOTIDE SEQUENCE [LARGE SCALE GENOMIC DNA]</scope>
    <source>
        <strain evidence="3">M1.001 / M2 / FGSC 10212</strain>
    </source>
</reference>
<sequence>MESFWSKTNKPNPSLGFLSALAPPPSSPPEKSRPLFVDAVWCEEEKKRKRRKYAKRRNSRQLSNSRSNVIDKKLCLGISPGTEAPLSIISEAWGFLPSYLTPVW</sequence>
<proteinExistence type="predicted"/>
<feature type="compositionally biased region" description="Polar residues" evidence="1">
    <location>
        <begin position="1"/>
        <end position="12"/>
    </location>
</feature>
<dbReference type="VEuPathDB" id="FungiDB:GLRG_04510"/>
<accession>E3QER0</accession>
<evidence type="ECO:0000313" key="3">
    <source>
        <dbReference type="Proteomes" id="UP000008782"/>
    </source>
</evidence>
<feature type="region of interest" description="Disordered" evidence="1">
    <location>
        <begin position="1"/>
        <end position="33"/>
    </location>
</feature>
<evidence type="ECO:0000313" key="2">
    <source>
        <dbReference type="EMBL" id="EFQ29366.1"/>
    </source>
</evidence>
<dbReference type="Proteomes" id="UP000008782">
    <property type="component" value="Unassembled WGS sequence"/>
</dbReference>